<dbReference type="SMART" id="SM00862">
    <property type="entry name" value="Trans_reg_C"/>
    <property type="match status" value="1"/>
</dbReference>
<comment type="caution">
    <text evidence="6">Lacks conserved residue(s) required for the propagation of feature annotation.</text>
</comment>
<evidence type="ECO:0000313" key="11">
    <source>
        <dbReference type="Proteomes" id="UP000326912"/>
    </source>
</evidence>
<dbReference type="PANTHER" id="PTHR48111">
    <property type="entry name" value="REGULATOR OF RPOS"/>
    <property type="match status" value="1"/>
</dbReference>
<dbReference type="PROSITE" id="PS51755">
    <property type="entry name" value="OMPR_PHOB"/>
    <property type="match status" value="1"/>
</dbReference>
<dbReference type="GO" id="GO:0006355">
    <property type="term" value="P:regulation of DNA-templated transcription"/>
    <property type="evidence" value="ECO:0007669"/>
    <property type="project" value="InterPro"/>
</dbReference>
<comment type="caution">
    <text evidence="10">The sequence shown here is derived from an EMBL/GenBank/DDBJ whole genome shotgun (WGS) entry which is preliminary data.</text>
</comment>
<keyword evidence="1" id="KW-0597">Phosphoprotein</keyword>
<organism evidence="10 11">
    <name type="scientific">Dictyobacter vulcani</name>
    <dbReference type="NCBI Taxonomy" id="2607529"/>
    <lineage>
        <taxon>Bacteria</taxon>
        <taxon>Bacillati</taxon>
        <taxon>Chloroflexota</taxon>
        <taxon>Ktedonobacteria</taxon>
        <taxon>Ktedonobacterales</taxon>
        <taxon>Dictyobacteraceae</taxon>
        <taxon>Dictyobacter</taxon>
    </lineage>
</organism>
<dbReference type="InterPro" id="IPR011006">
    <property type="entry name" value="CheY-like_superfamily"/>
</dbReference>
<evidence type="ECO:0000313" key="10">
    <source>
        <dbReference type="EMBL" id="GER87466.1"/>
    </source>
</evidence>
<dbReference type="SUPFAM" id="SSF46894">
    <property type="entry name" value="C-terminal effector domain of the bipartite response regulators"/>
    <property type="match status" value="1"/>
</dbReference>
<evidence type="ECO:0000256" key="5">
    <source>
        <dbReference type="ARBA" id="ARBA00023163"/>
    </source>
</evidence>
<dbReference type="Pfam" id="PF00486">
    <property type="entry name" value="Trans_reg_C"/>
    <property type="match status" value="1"/>
</dbReference>
<keyword evidence="11" id="KW-1185">Reference proteome</keyword>
<dbReference type="PANTHER" id="PTHR48111:SF1">
    <property type="entry name" value="TWO-COMPONENT RESPONSE REGULATOR ORR33"/>
    <property type="match status" value="1"/>
</dbReference>
<evidence type="ECO:0000256" key="1">
    <source>
        <dbReference type="ARBA" id="ARBA00022553"/>
    </source>
</evidence>
<dbReference type="SUPFAM" id="SSF52172">
    <property type="entry name" value="CheY-like"/>
    <property type="match status" value="1"/>
</dbReference>
<dbReference type="Gene3D" id="1.10.10.10">
    <property type="entry name" value="Winged helix-like DNA-binding domain superfamily/Winged helix DNA-binding domain"/>
    <property type="match status" value="1"/>
</dbReference>
<keyword evidence="2" id="KW-0902">Two-component regulatory system</keyword>
<dbReference type="InterPro" id="IPR036388">
    <property type="entry name" value="WH-like_DNA-bd_sf"/>
</dbReference>
<dbReference type="GO" id="GO:0000156">
    <property type="term" value="F:phosphorelay response regulator activity"/>
    <property type="evidence" value="ECO:0007669"/>
    <property type="project" value="TreeGrafter"/>
</dbReference>
<evidence type="ECO:0000256" key="6">
    <source>
        <dbReference type="PROSITE-ProRule" id="PRU00169"/>
    </source>
</evidence>
<dbReference type="GO" id="GO:0032993">
    <property type="term" value="C:protein-DNA complex"/>
    <property type="evidence" value="ECO:0007669"/>
    <property type="project" value="TreeGrafter"/>
</dbReference>
<evidence type="ECO:0000259" key="9">
    <source>
        <dbReference type="PROSITE" id="PS51755"/>
    </source>
</evidence>
<dbReference type="GO" id="GO:0000976">
    <property type="term" value="F:transcription cis-regulatory region binding"/>
    <property type="evidence" value="ECO:0007669"/>
    <property type="project" value="TreeGrafter"/>
</dbReference>
<proteinExistence type="predicted"/>
<evidence type="ECO:0000256" key="4">
    <source>
        <dbReference type="ARBA" id="ARBA00023125"/>
    </source>
</evidence>
<dbReference type="PROSITE" id="PS50110">
    <property type="entry name" value="RESPONSE_REGULATORY"/>
    <property type="match status" value="1"/>
</dbReference>
<evidence type="ECO:0000259" key="8">
    <source>
        <dbReference type="PROSITE" id="PS50110"/>
    </source>
</evidence>
<dbReference type="Gene3D" id="3.40.50.2300">
    <property type="match status" value="1"/>
</dbReference>
<dbReference type="InterPro" id="IPR039420">
    <property type="entry name" value="WalR-like"/>
</dbReference>
<dbReference type="InterPro" id="IPR016032">
    <property type="entry name" value="Sig_transdc_resp-reg_C-effctor"/>
</dbReference>
<name>A0A5J4KQH5_9CHLR</name>
<accession>A0A5J4KQH5</accession>
<evidence type="ECO:0000256" key="7">
    <source>
        <dbReference type="PROSITE-ProRule" id="PRU01091"/>
    </source>
</evidence>
<gene>
    <name evidence="10" type="ORF">KDW_16280</name>
</gene>
<dbReference type="CDD" id="cd00383">
    <property type="entry name" value="trans_reg_C"/>
    <property type="match status" value="1"/>
</dbReference>
<keyword evidence="4 7" id="KW-0238">DNA-binding</keyword>
<reference evidence="10 11" key="1">
    <citation type="submission" date="2019-10" db="EMBL/GenBank/DDBJ databases">
        <title>Dictyobacter vulcani sp. nov., within the class Ktedonobacteria, isolated from soil of volcanic Mt. Zao.</title>
        <authorList>
            <person name="Zheng Y."/>
            <person name="Wang C.M."/>
            <person name="Sakai Y."/>
            <person name="Abe K."/>
            <person name="Yokota A."/>
            <person name="Yabe S."/>
        </authorList>
    </citation>
    <scope>NUCLEOTIDE SEQUENCE [LARGE SCALE GENOMIC DNA]</scope>
    <source>
        <strain evidence="10 11">W12</strain>
    </source>
</reference>
<evidence type="ECO:0000256" key="3">
    <source>
        <dbReference type="ARBA" id="ARBA00023015"/>
    </source>
</evidence>
<feature type="domain" description="OmpR/PhoB-type" evidence="9">
    <location>
        <begin position="146"/>
        <end position="246"/>
    </location>
</feature>
<feature type="domain" description="Response regulatory" evidence="8">
    <location>
        <begin position="4"/>
        <end position="120"/>
    </location>
</feature>
<keyword evidence="3" id="KW-0805">Transcription regulation</keyword>
<dbReference type="InterPro" id="IPR001789">
    <property type="entry name" value="Sig_transdc_resp-reg_receiver"/>
</dbReference>
<dbReference type="RefSeq" id="WP_151755469.1">
    <property type="nucleotide sequence ID" value="NZ_BKZW01000001.1"/>
</dbReference>
<dbReference type="Proteomes" id="UP000326912">
    <property type="component" value="Unassembled WGS sequence"/>
</dbReference>
<dbReference type="FunFam" id="1.10.10.10:FF:000018">
    <property type="entry name" value="DNA-binding response regulator ResD"/>
    <property type="match status" value="1"/>
</dbReference>
<dbReference type="EMBL" id="BKZW01000001">
    <property type="protein sequence ID" value="GER87466.1"/>
    <property type="molecule type" value="Genomic_DNA"/>
</dbReference>
<keyword evidence="5" id="KW-0804">Transcription</keyword>
<protein>
    <submittedName>
        <fullName evidence="10">DNA-binding response regulator</fullName>
    </submittedName>
</protein>
<feature type="DNA-binding region" description="OmpR/PhoB-type" evidence="7">
    <location>
        <begin position="146"/>
        <end position="246"/>
    </location>
</feature>
<dbReference type="AlphaFoldDB" id="A0A5J4KQH5"/>
<dbReference type="GO" id="GO:0005829">
    <property type="term" value="C:cytosol"/>
    <property type="evidence" value="ECO:0007669"/>
    <property type="project" value="TreeGrafter"/>
</dbReference>
<sequence>MPRTIFVVAQDEQMRLDITTRLQAETYVVHPLEQATQVVELARQIEPSLIIFESALCHADSFACCQQLRNETQLGSIALLLLVKSVVEITHIEYSAVHIDDYVTQPIWWEELLACVHTLVRSGKRRSQQKTAPRQVTRKKTIYTDEQPLTINGFCIDVNQHTVSYRDRSIELHQPILFDLLLYLLHHPGMVLSREHLLKHVWGYEQTDGSRTVDVHMRWLRQKLEEDPAHPQFIQTVRGAGYCFNA</sequence>
<evidence type="ECO:0000256" key="2">
    <source>
        <dbReference type="ARBA" id="ARBA00023012"/>
    </source>
</evidence>
<dbReference type="InterPro" id="IPR001867">
    <property type="entry name" value="OmpR/PhoB-type_DNA-bd"/>
</dbReference>